<dbReference type="Proteomes" id="UP000251485">
    <property type="component" value="Unassembled WGS sequence"/>
</dbReference>
<gene>
    <name evidence="2" type="primary">gntU</name>
    <name evidence="2" type="ORF">NCTC10975_01776</name>
</gene>
<protein>
    <submittedName>
        <fullName evidence="2">Low affinity gluconate transporter</fullName>
    </submittedName>
</protein>
<organism evidence="2 3">
    <name type="scientific">Proteus mirabilis</name>
    <dbReference type="NCBI Taxonomy" id="584"/>
    <lineage>
        <taxon>Bacteria</taxon>
        <taxon>Pseudomonadati</taxon>
        <taxon>Pseudomonadota</taxon>
        <taxon>Gammaproteobacteria</taxon>
        <taxon>Enterobacterales</taxon>
        <taxon>Morganellaceae</taxon>
        <taxon>Proteus</taxon>
    </lineage>
</organism>
<keyword evidence="1" id="KW-0472">Membrane</keyword>
<reference evidence="2 3" key="1">
    <citation type="submission" date="2018-06" db="EMBL/GenBank/DDBJ databases">
        <authorList>
            <consortium name="Pathogen Informatics"/>
            <person name="Doyle S."/>
        </authorList>
    </citation>
    <scope>NUCLEOTIDE SEQUENCE [LARGE SCALE GENOMIC DNA]</scope>
    <source>
        <strain evidence="2 3">NCTC10975</strain>
    </source>
</reference>
<feature type="transmembrane region" description="Helical" evidence="1">
    <location>
        <begin position="179"/>
        <end position="205"/>
    </location>
</feature>
<feature type="transmembrane region" description="Helical" evidence="1">
    <location>
        <begin position="5"/>
        <end position="23"/>
    </location>
</feature>
<dbReference type="PANTHER" id="PTHR30354">
    <property type="entry name" value="GNT FAMILY GLUCONATE TRANSPORTER"/>
    <property type="match status" value="1"/>
</dbReference>
<dbReference type="AlphaFoldDB" id="A0A2X2BJI1"/>
<dbReference type="PIRSF" id="PIRSF002746">
    <property type="entry name" value="Gluconate_transporter"/>
    <property type="match status" value="1"/>
</dbReference>
<dbReference type="PANTHER" id="PTHR30354:SF8">
    <property type="entry name" value="LOW-AFFINITY GLUCONATE TRANSPORTER"/>
    <property type="match status" value="1"/>
</dbReference>
<feature type="transmembrane region" description="Helical" evidence="1">
    <location>
        <begin position="59"/>
        <end position="80"/>
    </location>
</feature>
<dbReference type="EMBL" id="UAUE01000011">
    <property type="protein sequence ID" value="SPY96077.1"/>
    <property type="molecule type" value="Genomic_DNA"/>
</dbReference>
<feature type="transmembrane region" description="Helical" evidence="1">
    <location>
        <begin position="140"/>
        <end position="159"/>
    </location>
</feature>
<feature type="transmembrane region" description="Helical" evidence="1">
    <location>
        <begin position="358"/>
        <end position="374"/>
    </location>
</feature>
<feature type="transmembrane region" description="Helical" evidence="1">
    <location>
        <begin position="100"/>
        <end position="133"/>
    </location>
</feature>
<feature type="transmembrane region" description="Helical" evidence="1">
    <location>
        <begin position="328"/>
        <end position="351"/>
    </location>
</feature>
<dbReference type="NCBIfam" id="TIGR00791">
    <property type="entry name" value="gntP"/>
    <property type="match status" value="1"/>
</dbReference>
<evidence type="ECO:0000313" key="3">
    <source>
        <dbReference type="Proteomes" id="UP000251485"/>
    </source>
</evidence>
<dbReference type="InterPro" id="IPR003474">
    <property type="entry name" value="Glcn_transporter"/>
</dbReference>
<dbReference type="Pfam" id="PF02447">
    <property type="entry name" value="GntP_permease"/>
    <property type="match status" value="1"/>
</dbReference>
<name>A0A2X2BJI1_PROMI</name>
<sequence length="470" mass="49202">MSTLTLVLTAVGSVLLLLFFVMYARLHAFIALMIVAIGAGIFSGMPLEKITQTMQNGMGGTLGFLSIVVALGAMFGKILHETGALDQIAVRLLKSFGEKRANYALGIAGLVCALPLFFDVAVVLLIGVVFAVARRTGGNVVKMAIPLFAGVAGAAAFLLPGPTPMLLADQMNADFGWMILIGLCAAIPGMLLAGPIFGNFISRYVTLELPKDFDEPSLGQSKMPSFGFSLALVLLPLVLVGCKTIGARFVEPDSQLFNILEFIGHPFIAILVACLVAIYGLAIRRGMSKEKVMEVCSAAIQPAGIILLVTGAGGVFKQVLVDSGVGPALGNALIGAGMPIAVACFILAGAVRVIQGSATVACLTAVGLVLPVISELGYSGAQMAALSVCIAGGSIILSHVNDSGFWLYGKFTGATEGQTLKNMVINGNHFRYYRRSGWNDFLCIFIKMSCSFLTNGASIGAPFFIAINHH</sequence>
<feature type="transmembrane region" description="Helical" evidence="1">
    <location>
        <begin position="29"/>
        <end position="47"/>
    </location>
</feature>
<feature type="transmembrane region" description="Helical" evidence="1">
    <location>
        <begin position="226"/>
        <end position="250"/>
    </location>
</feature>
<feature type="transmembrane region" description="Helical" evidence="1">
    <location>
        <begin position="295"/>
        <end position="316"/>
    </location>
</feature>
<evidence type="ECO:0000256" key="1">
    <source>
        <dbReference type="SAM" id="Phobius"/>
    </source>
</evidence>
<keyword evidence="1" id="KW-0812">Transmembrane</keyword>
<dbReference type="NCBIfam" id="NF007781">
    <property type="entry name" value="PRK10472.1"/>
    <property type="match status" value="1"/>
</dbReference>
<feature type="transmembrane region" description="Helical" evidence="1">
    <location>
        <begin position="262"/>
        <end position="283"/>
    </location>
</feature>
<feature type="transmembrane region" description="Helical" evidence="1">
    <location>
        <begin position="441"/>
        <end position="467"/>
    </location>
</feature>
<evidence type="ECO:0000313" key="2">
    <source>
        <dbReference type="EMBL" id="SPY96077.1"/>
    </source>
</evidence>
<keyword evidence="1" id="KW-1133">Transmembrane helix</keyword>
<dbReference type="GO" id="GO:0005886">
    <property type="term" value="C:plasma membrane"/>
    <property type="evidence" value="ECO:0007669"/>
    <property type="project" value="TreeGrafter"/>
</dbReference>
<dbReference type="GO" id="GO:0015128">
    <property type="term" value="F:gluconate transmembrane transporter activity"/>
    <property type="evidence" value="ECO:0007669"/>
    <property type="project" value="InterPro"/>
</dbReference>
<feature type="transmembrane region" description="Helical" evidence="1">
    <location>
        <begin position="380"/>
        <end position="400"/>
    </location>
</feature>
<proteinExistence type="predicted"/>
<accession>A0A2X2BJI1</accession>